<dbReference type="EMBL" id="KZ805321">
    <property type="protein sequence ID" value="PVI04476.1"/>
    <property type="molecule type" value="Genomic_DNA"/>
</dbReference>
<gene>
    <name evidence="1" type="ORF">DM02DRAFT_178574</name>
</gene>
<proteinExistence type="predicted"/>
<protein>
    <submittedName>
        <fullName evidence="1">Uncharacterized protein</fullName>
    </submittedName>
</protein>
<name>A0A2V1E2D6_9PLEO</name>
<evidence type="ECO:0000313" key="1">
    <source>
        <dbReference type="EMBL" id="PVI04476.1"/>
    </source>
</evidence>
<keyword evidence="2" id="KW-1185">Reference proteome</keyword>
<reference evidence="1 2" key="1">
    <citation type="journal article" date="2018" name="Sci. Rep.">
        <title>Comparative genomics provides insights into the lifestyle and reveals functional heterogeneity of dark septate endophytic fungi.</title>
        <authorList>
            <person name="Knapp D.G."/>
            <person name="Nemeth J.B."/>
            <person name="Barry K."/>
            <person name="Hainaut M."/>
            <person name="Henrissat B."/>
            <person name="Johnson J."/>
            <person name="Kuo A."/>
            <person name="Lim J.H.P."/>
            <person name="Lipzen A."/>
            <person name="Nolan M."/>
            <person name="Ohm R.A."/>
            <person name="Tamas L."/>
            <person name="Grigoriev I.V."/>
            <person name="Spatafora J.W."/>
            <person name="Nagy L.G."/>
            <person name="Kovacs G.M."/>
        </authorList>
    </citation>
    <scope>NUCLEOTIDE SEQUENCE [LARGE SCALE GENOMIC DNA]</scope>
    <source>
        <strain evidence="1 2">DSE2036</strain>
    </source>
</reference>
<sequence length="108" mass="12245">MCVSMMKHFLFAHTMLRKCNHRHHCVCVCVCVCVCGARTPLPLLDLKTVAILGYYRQTVLVDTPLVETGRTRGCMSSSFIQKSLPSHRITLLNTYFPSIDSSRWQPDA</sequence>
<dbReference type="Proteomes" id="UP000244855">
    <property type="component" value="Unassembled WGS sequence"/>
</dbReference>
<organism evidence="1 2">
    <name type="scientific">Periconia macrospinosa</name>
    <dbReference type="NCBI Taxonomy" id="97972"/>
    <lineage>
        <taxon>Eukaryota</taxon>
        <taxon>Fungi</taxon>
        <taxon>Dikarya</taxon>
        <taxon>Ascomycota</taxon>
        <taxon>Pezizomycotina</taxon>
        <taxon>Dothideomycetes</taxon>
        <taxon>Pleosporomycetidae</taxon>
        <taxon>Pleosporales</taxon>
        <taxon>Massarineae</taxon>
        <taxon>Periconiaceae</taxon>
        <taxon>Periconia</taxon>
    </lineage>
</organism>
<evidence type="ECO:0000313" key="2">
    <source>
        <dbReference type="Proteomes" id="UP000244855"/>
    </source>
</evidence>
<dbReference type="AlphaFoldDB" id="A0A2V1E2D6"/>
<accession>A0A2V1E2D6</accession>